<dbReference type="SUPFAM" id="SSF52980">
    <property type="entry name" value="Restriction endonuclease-like"/>
    <property type="match status" value="1"/>
</dbReference>
<dbReference type="Pfam" id="PF17946">
    <property type="entry name" value="RecC_C"/>
    <property type="match status" value="1"/>
</dbReference>
<comment type="similarity">
    <text evidence="10">Belongs to the RecC family.</text>
</comment>
<accession>A0A9X2D770</accession>
<keyword evidence="5 10" id="KW-0347">Helicase</keyword>
<keyword evidence="13" id="KW-1185">Reference proteome</keyword>
<dbReference type="EMBL" id="JAMOIL010000011">
    <property type="protein sequence ID" value="MCM0620610.1"/>
    <property type="molecule type" value="Genomic_DNA"/>
</dbReference>
<dbReference type="GO" id="GO:0009338">
    <property type="term" value="C:exodeoxyribonuclease V complex"/>
    <property type="evidence" value="ECO:0007669"/>
    <property type="project" value="InterPro"/>
</dbReference>
<evidence type="ECO:0000313" key="12">
    <source>
        <dbReference type="EMBL" id="MCM0620610.1"/>
    </source>
</evidence>
<evidence type="ECO:0000256" key="1">
    <source>
        <dbReference type="ARBA" id="ARBA00022722"/>
    </source>
</evidence>
<evidence type="ECO:0000259" key="11">
    <source>
        <dbReference type="Pfam" id="PF17946"/>
    </source>
</evidence>
<keyword evidence="6 10" id="KW-0269">Exonuclease</keyword>
<evidence type="ECO:0000256" key="4">
    <source>
        <dbReference type="ARBA" id="ARBA00022801"/>
    </source>
</evidence>
<dbReference type="GO" id="GO:0000724">
    <property type="term" value="P:double-strand break repair via homologous recombination"/>
    <property type="evidence" value="ECO:0007669"/>
    <property type="project" value="UniProtKB-UniRule"/>
</dbReference>
<comment type="miscellaneous">
    <text evidence="10">In the RecBCD complex, RecB has a slow 3'-5' helicase, an exonuclease activity and loads RecA onto ssDNA, RecD has a fast 5'-3' helicase activity, while RecC stimulates the ATPase and processivity of the RecB helicase and contributes to recognition of the Chi site.</text>
</comment>
<evidence type="ECO:0000313" key="13">
    <source>
        <dbReference type="Proteomes" id="UP001139485"/>
    </source>
</evidence>
<evidence type="ECO:0000256" key="6">
    <source>
        <dbReference type="ARBA" id="ARBA00022839"/>
    </source>
</evidence>
<keyword evidence="9 10" id="KW-0234">DNA repair</keyword>
<dbReference type="GO" id="GO:0008854">
    <property type="term" value="F:exodeoxyribonuclease V activity"/>
    <property type="evidence" value="ECO:0007669"/>
    <property type="project" value="InterPro"/>
</dbReference>
<protein>
    <recommendedName>
        <fullName evidence="10">RecBCD enzyme subunit RecC</fullName>
    </recommendedName>
    <alternativeName>
        <fullName evidence="10">Exonuclease V subunit RecC</fullName>
        <shortName evidence="10">ExoV subunit RecC</shortName>
    </alternativeName>
    <alternativeName>
        <fullName evidence="10">Helicase/nuclease RecBCD subunit RecC</fullName>
    </alternativeName>
</protein>
<gene>
    <name evidence="10 12" type="primary">recC</name>
    <name evidence="12" type="ORF">M8330_09925</name>
</gene>
<dbReference type="NCBIfam" id="TIGR01450">
    <property type="entry name" value="recC"/>
    <property type="match status" value="1"/>
</dbReference>
<dbReference type="Gene3D" id="1.10.10.990">
    <property type="match status" value="1"/>
</dbReference>
<keyword evidence="2 10" id="KW-0547">Nucleotide-binding</keyword>
<keyword evidence="3 10" id="KW-0227">DNA damage</keyword>
<dbReference type="SUPFAM" id="SSF52540">
    <property type="entry name" value="P-loop containing nucleoside triphosphate hydrolases"/>
    <property type="match status" value="2"/>
</dbReference>
<dbReference type="InterPro" id="IPR011335">
    <property type="entry name" value="Restrct_endonuc-II-like"/>
</dbReference>
<dbReference type="InterPro" id="IPR006697">
    <property type="entry name" value="RecC"/>
</dbReference>
<proteinExistence type="inferred from homology"/>
<dbReference type="InterPro" id="IPR041500">
    <property type="entry name" value="RecC_C"/>
</dbReference>
<keyword evidence="7 10" id="KW-0067">ATP-binding</keyword>
<dbReference type="Gene3D" id="1.10.10.160">
    <property type="match status" value="1"/>
</dbReference>
<keyword evidence="4 10" id="KW-0378">Hydrolase</keyword>
<dbReference type="InterPro" id="IPR027417">
    <property type="entry name" value="P-loop_NTPase"/>
</dbReference>
<evidence type="ECO:0000256" key="7">
    <source>
        <dbReference type="ARBA" id="ARBA00022840"/>
    </source>
</evidence>
<comment type="function">
    <text evidence="10">A helicase/nuclease that prepares dsDNA breaks (DSB) for recombinational DNA repair. Binds to DSBs and unwinds DNA via a highly rapid and processive ATP-dependent bidirectional helicase activity. Unwinds dsDNA until it encounters a Chi (crossover hotspot instigator) sequence from the 3' direction. Cuts ssDNA a few nucleotides 3' to the Chi site. The properties and activities of the enzyme are changed at Chi. The Chi-altered holoenzyme produces a long 3'-ssDNA overhang and facilitates RecA-binding to the ssDNA for homologous DNA recombination and repair. Holoenzyme degrades any linearized DNA that is unable to undergo homologous recombination. In the holoenzyme this subunit recognizes the wild-type Chi sequence, and when added to isolated RecB increases its ATP-dependent helicase processivity.</text>
</comment>
<evidence type="ECO:0000256" key="5">
    <source>
        <dbReference type="ARBA" id="ARBA00022806"/>
    </source>
</evidence>
<evidence type="ECO:0000256" key="2">
    <source>
        <dbReference type="ARBA" id="ARBA00022741"/>
    </source>
</evidence>
<dbReference type="GO" id="GO:0003677">
    <property type="term" value="F:DNA binding"/>
    <property type="evidence" value="ECO:0007669"/>
    <property type="project" value="UniProtKB-UniRule"/>
</dbReference>
<dbReference type="PIRSF" id="PIRSF000980">
    <property type="entry name" value="RecC"/>
    <property type="match status" value="1"/>
</dbReference>
<evidence type="ECO:0000256" key="10">
    <source>
        <dbReference type="HAMAP-Rule" id="MF_01486"/>
    </source>
</evidence>
<dbReference type="RefSeq" id="WP_250827202.1">
    <property type="nucleotide sequence ID" value="NZ_JAMOIL010000011.1"/>
</dbReference>
<dbReference type="Proteomes" id="UP001139485">
    <property type="component" value="Unassembled WGS sequence"/>
</dbReference>
<keyword evidence="1 10" id="KW-0540">Nuclease</keyword>
<comment type="caution">
    <text evidence="12">The sequence shown here is derived from an EMBL/GenBank/DDBJ whole genome shotgun (WGS) entry which is preliminary data.</text>
</comment>
<dbReference type="Pfam" id="PF04257">
    <property type="entry name" value="Exonuc_V_gamma"/>
    <property type="match status" value="1"/>
</dbReference>
<dbReference type="PANTHER" id="PTHR30591:SF1">
    <property type="entry name" value="RECBCD ENZYME SUBUNIT RECC"/>
    <property type="match status" value="1"/>
</dbReference>
<dbReference type="Gene3D" id="3.40.50.300">
    <property type="entry name" value="P-loop containing nucleotide triphosphate hydrolases"/>
    <property type="match status" value="2"/>
</dbReference>
<dbReference type="AlphaFoldDB" id="A0A9X2D770"/>
<reference evidence="12" key="1">
    <citation type="submission" date="2022-05" db="EMBL/GenBank/DDBJ databases">
        <authorList>
            <person name="Tuo L."/>
        </authorList>
    </citation>
    <scope>NUCLEOTIDE SEQUENCE</scope>
    <source>
        <strain evidence="12">BSK12Z-4</strain>
    </source>
</reference>
<dbReference type="PANTHER" id="PTHR30591">
    <property type="entry name" value="RECBCD ENZYME SUBUNIT RECC"/>
    <property type="match status" value="1"/>
</dbReference>
<dbReference type="GO" id="GO:0005524">
    <property type="term" value="F:ATP binding"/>
    <property type="evidence" value="ECO:0007669"/>
    <property type="project" value="UniProtKB-UniRule"/>
</dbReference>
<sequence length="1130" mass="120903">MPLHLHRAARTDLLADALGGLLASPLPDPFAEEVVVVPARGVERWLTQRLSHRLGAAEGREDGVCAGVRFLAPRSLVSLLLGREKDDPWDPERLVWPVLAVVDDSLGEPWCAALSRHLGHGLTGEARATRRQRRWSVAHHLARLFAAYAVQRPAMLAAWSAGGSGDGLGHDLPPDLAWQPELFRRVCARVRAESGAAAPHERHAATLAALEVGGDGLDLPARLSLFGHTRLPETEVALLRALAAHRDVHLWLPQASEPLWQALQPLGGPVPRAEDDSDLLVGHPLLASLGRDSRELTRTLHGVADHEHVHDRTEPAGTTLLSRLQGDLRANHAPDAAERAARPVDPADRSLQVHACHGPARQVEVLREVLVGLLQDDPTLEPRDILVMCPDVESYAPLVSAAFGQGGGEGTDDAVAGHPGHRLRVRLADRALSATNPLLGVAASLVELAGGRVTASEVLDLLATPVVRARFGLSDDDLDRVSRWVGEAGVRWGLDAAGRAPFSMDRFEMNTWRWGVDRVLLGVVMSGDELAHVGDALPLDDVGSSEAGLAGRLAEALDRVGACLEGLTTAVGVSRWVEVLRTAVRGLTLADDDAAWQLPQLERELAGIAQDAAEPAAGPGARAGEEPELALADVRALLASRLSGRPTRSSFRTGTITVCTMVPMRSVPHRVVCLLGLDDGTYPRSTAADGDDVLTRTPLTGERDLRSEDRQLMLDAVLAASETLVLTYTGATEHSGSARPPAVPLQELLDAADRTCAEPVREHVVVHHPLQPHDARNLVPGALVRERAPRPFSFDVAARAGAQAAHGTLTPVPLLVPAGGLPEHPLTEVSLADLVDFVSHPVRHFLRRRLDVGSPLRAREVEDAMPVELDALEKWGVGDRLLHEILAGAAPGTALEAERRRGGIPPAALGDLVLADVESQVRAIFDATRDHRSAPARSVDVDVEVGGGRRVTGTVSPVHGNQLLTLGYSRLKARHRLQSWVQLIALAAGRPDEHWIARAVGRTKAGPQAALAGPLDHRAVAWLTDLVDLYAEGLRRPLPLPPETSLAWATAAVAREGGDPDADPSAAASRAWVTDPHDRFGIEGEDKDVSHRTVFGEDAHLDVLVDAGLPELALRLWRPAITTGERVGPL</sequence>
<dbReference type="Gene3D" id="3.40.50.10930">
    <property type="match status" value="1"/>
</dbReference>
<feature type="domain" description="RecC C-terminal" evidence="11">
    <location>
        <begin position="827"/>
        <end position="1051"/>
    </location>
</feature>
<dbReference type="InterPro" id="IPR013986">
    <property type="entry name" value="DExx_box_DNA_helicase_dom_sf"/>
</dbReference>
<evidence type="ECO:0000256" key="9">
    <source>
        <dbReference type="ARBA" id="ARBA00023204"/>
    </source>
</evidence>
<organism evidence="12 13">
    <name type="scientific">Nocardioides bruguierae</name>
    <dbReference type="NCBI Taxonomy" id="2945102"/>
    <lineage>
        <taxon>Bacteria</taxon>
        <taxon>Bacillati</taxon>
        <taxon>Actinomycetota</taxon>
        <taxon>Actinomycetes</taxon>
        <taxon>Propionibacteriales</taxon>
        <taxon>Nocardioidaceae</taxon>
        <taxon>Nocardioides</taxon>
    </lineage>
</organism>
<dbReference type="HAMAP" id="MF_01486">
    <property type="entry name" value="RecC"/>
    <property type="match status" value="1"/>
</dbReference>
<keyword evidence="8 10" id="KW-0238">DNA-binding</keyword>
<dbReference type="GO" id="GO:0003678">
    <property type="term" value="F:DNA helicase activity"/>
    <property type="evidence" value="ECO:0007669"/>
    <property type="project" value="UniProtKB-UniRule"/>
</dbReference>
<name>A0A9X2D770_9ACTN</name>
<evidence type="ECO:0000256" key="3">
    <source>
        <dbReference type="ARBA" id="ARBA00022763"/>
    </source>
</evidence>
<comment type="subunit">
    <text evidence="10">Heterotrimer of RecB, RecC and RecD. All subunits contribute to DNA-binding.</text>
</comment>
<evidence type="ECO:0000256" key="8">
    <source>
        <dbReference type="ARBA" id="ARBA00023125"/>
    </source>
</evidence>